<dbReference type="Proteomes" id="UP000036681">
    <property type="component" value="Unplaced"/>
</dbReference>
<sequence length="165" mass="18757">MEQQFNRRHGARSRAFRRGDPVLVCTYQGPIVSWVKGKVLERVGRVLYKVLIGKGTRIRQANQPRQCFADSDQNQSDDLRTLFELFDLQQPPDHEQARPVESIKPTKNNRDVRGECAENGIEHVYDASASNRKEGRFGAIHCIRLSSEQAKQPNIAVLIDDASNE</sequence>
<reference evidence="2" key="1">
    <citation type="submission" date="2023-03" db="UniProtKB">
        <authorList>
            <consortium name="WormBaseParasite"/>
        </authorList>
    </citation>
    <scope>IDENTIFICATION</scope>
</reference>
<dbReference type="AlphaFoldDB" id="A0A9J2PCU2"/>
<keyword evidence="1" id="KW-1185">Reference proteome</keyword>
<evidence type="ECO:0000313" key="1">
    <source>
        <dbReference type="Proteomes" id="UP000036681"/>
    </source>
</evidence>
<organism evidence="1 2">
    <name type="scientific">Ascaris lumbricoides</name>
    <name type="common">Giant roundworm</name>
    <dbReference type="NCBI Taxonomy" id="6252"/>
    <lineage>
        <taxon>Eukaryota</taxon>
        <taxon>Metazoa</taxon>
        <taxon>Ecdysozoa</taxon>
        <taxon>Nematoda</taxon>
        <taxon>Chromadorea</taxon>
        <taxon>Rhabditida</taxon>
        <taxon>Spirurina</taxon>
        <taxon>Ascaridomorpha</taxon>
        <taxon>Ascaridoidea</taxon>
        <taxon>Ascarididae</taxon>
        <taxon>Ascaris</taxon>
    </lineage>
</organism>
<dbReference type="WBParaSite" id="ALUE_0000723801-mRNA-1">
    <property type="protein sequence ID" value="ALUE_0000723801-mRNA-1"/>
    <property type="gene ID" value="ALUE_0000723801"/>
</dbReference>
<accession>A0A9J2PCU2</accession>
<protein>
    <submittedName>
        <fullName evidence="2">DUF5641 domain-containing protein</fullName>
    </submittedName>
</protein>
<evidence type="ECO:0000313" key="2">
    <source>
        <dbReference type="WBParaSite" id="ALUE_0000723801-mRNA-1"/>
    </source>
</evidence>
<proteinExistence type="predicted"/>
<name>A0A9J2PCU2_ASCLU</name>